<dbReference type="Pfam" id="PF04471">
    <property type="entry name" value="Mrr_cat"/>
    <property type="match status" value="1"/>
</dbReference>
<evidence type="ECO:0000259" key="2">
    <source>
        <dbReference type="Pfam" id="PF04471"/>
    </source>
</evidence>
<dbReference type="EMBL" id="CP062789">
    <property type="protein sequence ID" value="QOK24191.1"/>
    <property type="molecule type" value="Genomic_DNA"/>
</dbReference>
<dbReference type="GO" id="GO:0043590">
    <property type="term" value="C:bacterial nucleoid"/>
    <property type="evidence" value="ECO:0007669"/>
    <property type="project" value="TreeGrafter"/>
</dbReference>
<keyword evidence="3" id="KW-0540">Nuclease</keyword>
<dbReference type="Proteomes" id="UP000593998">
    <property type="component" value="Chromosome"/>
</dbReference>
<dbReference type="InterPro" id="IPR011856">
    <property type="entry name" value="tRNA_endonuc-like_dom_sf"/>
</dbReference>
<feature type="domain" description="Restriction endonuclease type IV Mrr" evidence="2">
    <location>
        <begin position="209"/>
        <end position="321"/>
    </location>
</feature>
<dbReference type="SUPFAM" id="SSF52980">
    <property type="entry name" value="Restriction endonuclease-like"/>
    <property type="match status" value="1"/>
</dbReference>
<dbReference type="RefSeq" id="WP_192912021.1">
    <property type="nucleotide sequence ID" value="NZ_CP062789.1"/>
</dbReference>
<keyword evidence="3" id="KW-0255">Endonuclease</keyword>
<protein>
    <submittedName>
        <fullName evidence="3">Restriction endonuclease</fullName>
    </submittedName>
</protein>
<keyword evidence="3" id="KW-0378">Hydrolase</keyword>
<evidence type="ECO:0000256" key="1">
    <source>
        <dbReference type="SAM" id="MobiDB-lite"/>
    </source>
</evidence>
<dbReference type="InterPro" id="IPR016984">
    <property type="entry name" value="UCP031853"/>
</dbReference>
<dbReference type="InterPro" id="IPR007560">
    <property type="entry name" value="Restrct_endonuc_IV_Mrr"/>
</dbReference>
<accession>A0A7L9J3J4</accession>
<feature type="region of interest" description="Disordered" evidence="1">
    <location>
        <begin position="162"/>
        <end position="191"/>
    </location>
</feature>
<dbReference type="PANTHER" id="PTHR30015:SF7">
    <property type="entry name" value="TYPE IV METHYL-DIRECTED RESTRICTION ENZYME ECOKMRR"/>
    <property type="match status" value="1"/>
</dbReference>
<dbReference type="AlphaFoldDB" id="A0A7L9J3J4"/>
<dbReference type="Gene3D" id="3.40.1350.10">
    <property type="match status" value="1"/>
</dbReference>
<gene>
    <name evidence="3" type="ORF">IGS73_07480</name>
</gene>
<dbReference type="InterPro" id="IPR052906">
    <property type="entry name" value="Type_IV_Methyl-Rstrct_Enzyme"/>
</dbReference>
<organism evidence="3 4">
    <name type="scientific">Janibacter indicus</name>
    <dbReference type="NCBI Taxonomy" id="857417"/>
    <lineage>
        <taxon>Bacteria</taxon>
        <taxon>Bacillati</taxon>
        <taxon>Actinomycetota</taxon>
        <taxon>Actinomycetes</taxon>
        <taxon>Micrococcales</taxon>
        <taxon>Intrasporangiaceae</taxon>
        <taxon>Janibacter</taxon>
    </lineage>
</organism>
<evidence type="ECO:0000313" key="4">
    <source>
        <dbReference type="Proteomes" id="UP000593998"/>
    </source>
</evidence>
<sequence>MSRAWVVRAGRDGEQEQVNLASGTATIGWNVGDLTGVSAREEVRAIIDVAYPDDSPGRRANFTGQVWAFRSAIEPGDIVLMPSKLRPGYIYLGRCIGPYRYVAGEPDLSRRHQLPVEWKKEPVSKSAIKDDLLYSLNGIMTVFNPSRNNAAERVRALFETGTDPGSAAAHATAPEPAAAEALTADVTDPDPTPTIEAIRDRIRTHLVEHFSGHKFTALVADILETLGFRCEVSPSGPDGGVDILAGRGPLGLDSPTLIVEVKSEPGPIDVKVVRGLHSAMTQYRADQGLLVAWGGVTGPAAREFKRDRTSFRIWDSEELLNRLFETYDNLPAETRARIPLKQAWVLDEGSL</sequence>
<dbReference type="GO" id="GO:0015666">
    <property type="term" value="F:restriction endodeoxyribonuclease activity"/>
    <property type="evidence" value="ECO:0007669"/>
    <property type="project" value="TreeGrafter"/>
</dbReference>
<dbReference type="PANTHER" id="PTHR30015">
    <property type="entry name" value="MRR RESTRICTION SYSTEM PROTEIN"/>
    <property type="match status" value="1"/>
</dbReference>
<proteinExistence type="predicted"/>
<reference evidence="3 4" key="1">
    <citation type="submission" date="2020-10" db="EMBL/GenBank/DDBJ databases">
        <title>Janibacter indicus TT2 genome sequence.</title>
        <authorList>
            <person name="Lee K."/>
            <person name="Ganzorig M."/>
        </authorList>
    </citation>
    <scope>NUCLEOTIDE SEQUENCE [LARGE SCALE GENOMIC DNA]</scope>
    <source>
        <strain evidence="3 4">TT2</strain>
    </source>
</reference>
<evidence type="ECO:0000313" key="3">
    <source>
        <dbReference type="EMBL" id="QOK24191.1"/>
    </source>
</evidence>
<dbReference type="GO" id="GO:0003677">
    <property type="term" value="F:DNA binding"/>
    <property type="evidence" value="ECO:0007669"/>
    <property type="project" value="InterPro"/>
</dbReference>
<dbReference type="GO" id="GO:0009307">
    <property type="term" value="P:DNA restriction-modification system"/>
    <property type="evidence" value="ECO:0007669"/>
    <property type="project" value="InterPro"/>
</dbReference>
<dbReference type="InterPro" id="IPR011335">
    <property type="entry name" value="Restrct_endonuc-II-like"/>
</dbReference>
<name>A0A7L9J3J4_9MICO</name>
<dbReference type="PIRSF" id="PIRSF031853">
    <property type="entry name" value="UPC031853"/>
    <property type="match status" value="1"/>
</dbReference>
<feature type="compositionally biased region" description="Low complexity" evidence="1">
    <location>
        <begin position="167"/>
        <end position="186"/>
    </location>
</feature>